<dbReference type="GO" id="GO:0005634">
    <property type="term" value="C:nucleus"/>
    <property type="evidence" value="ECO:0007669"/>
    <property type="project" value="TreeGrafter"/>
</dbReference>
<accession>A0A6A5ZC41</accession>
<dbReference type="SUPFAM" id="SSF53098">
    <property type="entry name" value="Ribonuclease H-like"/>
    <property type="match status" value="1"/>
</dbReference>
<dbReference type="InterPro" id="IPR012337">
    <property type="entry name" value="RNaseH-like_sf"/>
</dbReference>
<dbReference type="Proteomes" id="UP000799770">
    <property type="component" value="Unassembled WGS sequence"/>
</dbReference>
<proteinExistence type="predicted"/>
<protein>
    <recommendedName>
        <fullName evidence="1">Gfd2/YDR514C-like C-terminal domain-containing protein</fullName>
    </recommendedName>
</protein>
<organism evidence="2 3">
    <name type="scientific">Lophiotrema nucula</name>
    <dbReference type="NCBI Taxonomy" id="690887"/>
    <lineage>
        <taxon>Eukaryota</taxon>
        <taxon>Fungi</taxon>
        <taxon>Dikarya</taxon>
        <taxon>Ascomycota</taxon>
        <taxon>Pezizomycotina</taxon>
        <taxon>Dothideomycetes</taxon>
        <taxon>Pleosporomycetidae</taxon>
        <taxon>Pleosporales</taxon>
        <taxon>Lophiotremataceae</taxon>
        <taxon>Lophiotrema</taxon>
    </lineage>
</organism>
<feature type="non-terminal residue" evidence="2">
    <location>
        <position position="1"/>
    </location>
</feature>
<feature type="non-terminal residue" evidence="2">
    <location>
        <position position="298"/>
    </location>
</feature>
<evidence type="ECO:0000259" key="1">
    <source>
        <dbReference type="Pfam" id="PF21762"/>
    </source>
</evidence>
<dbReference type="OrthoDB" id="5953249at2759"/>
<dbReference type="InterPro" id="IPR040151">
    <property type="entry name" value="Gfd2/YDR514C-like"/>
</dbReference>
<gene>
    <name evidence="2" type="ORF">BDV96DRAFT_469504</name>
</gene>
<dbReference type="GO" id="GO:0003676">
    <property type="term" value="F:nucleic acid binding"/>
    <property type="evidence" value="ECO:0007669"/>
    <property type="project" value="InterPro"/>
</dbReference>
<evidence type="ECO:0000313" key="2">
    <source>
        <dbReference type="EMBL" id="KAF2117089.1"/>
    </source>
</evidence>
<dbReference type="AlphaFoldDB" id="A0A6A5ZC41"/>
<name>A0A6A5ZC41_9PLEO</name>
<dbReference type="InterPro" id="IPR036397">
    <property type="entry name" value="RNaseH_sf"/>
</dbReference>
<dbReference type="Gene3D" id="3.30.420.10">
    <property type="entry name" value="Ribonuclease H-like superfamily/Ribonuclease H"/>
    <property type="match status" value="1"/>
</dbReference>
<dbReference type="PANTHER" id="PTHR28083">
    <property type="entry name" value="GOOD FOR FULL DBP5 ACTIVITY PROTEIN 2"/>
    <property type="match status" value="1"/>
</dbReference>
<keyword evidence="3" id="KW-1185">Reference proteome</keyword>
<evidence type="ECO:0000313" key="3">
    <source>
        <dbReference type="Proteomes" id="UP000799770"/>
    </source>
</evidence>
<dbReference type="PANTHER" id="PTHR28083:SF1">
    <property type="entry name" value="GOOD FOR FULL DBP5 ACTIVITY PROTEIN 2"/>
    <property type="match status" value="1"/>
</dbReference>
<reference evidence="2" key="1">
    <citation type="journal article" date="2020" name="Stud. Mycol.">
        <title>101 Dothideomycetes genomes: a test case for predicting lifestyles and emergence of pathogens.</title>
        <authorList>
            <person name="Haridas S."/>
            <person name="Albert R."/>
            <person name="Binder M."/>
            <person name="Bloem J."/>
            <person name="Labutti K."/>
            <person name="Salamov A."/>
            <person name="Andreopoulos B."/>
            <person name="Baker S."/>
            <person name="Barry K."/>
            <person name="Bills G."/>
            <person name="Bluhm B."/>
            <person name="Cannon C."/>
            <person name="Castanera R."/>
            <person name="Culley D."/>
            <person name="Daum C."/>
            <person name="Ezra D."/>
            <person name="Gonzalez J."/>
            <person name="Henrissat B."/>
            <person name="Kuo A."/>
            <person name="Liang C."/>
            <person name="Lipzen A."/>
            <person name="Lutzoni F."/>
            <person name="Magnuson J."/>
            <person name="Mondo S."/>
            <person name="Nolan M."/>
            <person name="Ohm R."/>
            <person name="Pangilinan J."/>
            <person name="Park H.-J."/>
            <person name="Ramirez L."/>
            <person name="Alfaro M."/>
            <person name="Sun H."/>
            <person name="Tritt A."/>
            <person name="Yoshinaga Y."/>
            <person name="Zwiers L.-H."/>
            <person name="Turgeon B."/>
            <person name="Goodwin S."/>
            <person name="Spatafora J."/>
            <person name="Crous P."/>
            <person name="Grigoriev I."/>
        </authorList>
    </citation>
    <scope>NUCLEOTIDE SEQUENCE</scope>
    <source>
        <strain evidence="2">CBS 627.86</strain>
    </source>
</reference>
<dbReference type="InterPro" id="IPR048519">
    <property type="entry name" value="Gfd2/YDR514C-like_C"/>
</dbReference>
<sequence length="298" mass="33303">LDAFLGQQPQVSILSHFLKKTMDHAPLALDDAVIVGLDVEWYERGTDDITELGICILDTKNISEEFDILEVIQCMQVFHARIKENAHMLNTELCPGRPDIFHFGTTKFVTTEEARQLLFESFTWREEDGSLRPVIFIGHGVDNDLEQLKQHFGIDVAAMGCVKSTIDTQVMAIEAGIRSAGPLISLESLLSGFGIREEYLHTAGNDVGYAIIAGLLTANLHTTHCILDTHTLQTCIDLLKAQAYHKPKFAWGTEVFCTRCDAEDHFHLKCRASVHCDICTRDPLLSQHAATHKTEKCL</sequence>
<dbReference type="EMBL" id="ML977319">
    <property type="protein sequence ID" value="KAF2117089.1"/>
    <property type="molecule type" value="Genomic_DNA"/>
</dbReference>
<dbReference type="Pfam" id="PF21762">
    <property type="entry name" value="DEDDh_C"/>
    <property type="match status" value="1"/>
</dbReference>
<feature type="domain" description="Gfd2/YDR514C-like C-terminal" evidence="1">
    <location>
        <begin position="33"/>
        <end position="213"/>
    </location>
</feature>